<evidence type="ECO:0000256" key="1">
    <source>
        <dbReference type="ARBA" id="ARBA00022692"/>
    </source>
</evidence>
<reference evidence="8 9" key="1">
    <citation type="journal article" date="2017" name="Int. J. Syst. Evol. Microbiol.">
        <title>Jeotgalibaca porci sp. nov. and Jeotgalibaca arthritidis sp. nov., isolated from pigs, and emended description of the genus Jeotgalibaca.</title>
        <authorList>
            <person name="Zamora L."/>
            <person name="Perez-Sancho M."/>
            <person name="Dominguez L."/>
            <person name="Fernandez-Garayzabal J.F."/>
            <person name="Vela A.I."/>
        </authorList>
    </citation>
    <scope>NUCLEOTIDE SEQUENCE [LARGE SCALE GENOMIC DNA]</scope>
    <source>
        <strain evidence="8 9">CECT 9157</strain>
    </source>
</reference>
<evidence type="ECO:0000256" key="2">
    <source>
        <dbReference type="ARBA" id="ARBA00022989"/>
    </source>
</evidence>
<keyword evidence="5 6" id="KW-0717">Septation</keyword>
<dbReference type="Proteomes" id="UP000501451">
    <property type="component" value="Chromosome"/>
</dbReference>
<dbReference type="Pfam" id="PF06160">
    <property type="entry name" value="EzrA"/>
    <property type="match status" value="1"/>
</dbReference>
<dbReference type="KEGG" id="jar:G7057_09410"/>
<keyword evidence="8" id="KW-0418">Kinase</keyword>
<feature type="coiled-coil region" evidence="6">
    <location>
        <begin position="458"/>
        <end position="499"/>
    </location>
</feature>
<gene>
    <name evidence="6" type="primary">ezrA</name>
    <name evidence="8" type="ORF">G7057_09410</name>
</gene>
<keyword evidence="1 6" id="KW-0812">Transmembrane</keyword>
<dbReference type="InterPro" id="IPR010379">
    <property type="entry name" value="EzrA"/>
</dbReference>
<dbReference type="HAMAP" id="MF_00728">
    <property type="entry name" value="EzrA"/>
    <property type="match status" value="1"/>
</dbReference>
<evidence type="ECO:0000256" key="5">
    <source>
        <dbReference type="ARBA" id="ARBA00023210"/>
    </source>
</evidence>
<keyword evidence="6" id="KW-0131">Cell cycle</keyword>
<name>A0A6G7KBI1_9LACT</name>
<keyword evidence="2 6" id="KW-1133">Transmembrane helix</keyword>
<keyword evidence="3 6" id="KW-0175">Coiled coil</keyword>
<organism evidence="8 9">
    <name type="scientific">Jeotgalibaca arthritidis</name>
    <dbReference type="NCBI Taxonomy" id="1868794"/>
    <lineage>
        <taxon>Bacteria</taxon>
        <taxon>Bacillati</taxon>
        <taxon>Bacillota</taxon>
        <taxon>Bacilli</taxon>
        <taxon>Lactobacillales</taxon>
        <taxon>Carnobacteriaceae</taxon>
        <taxon>Jeotgalibaca</taxon>
    </lineage>
</organism>
<dbReference type="EMBL" id="CP049740">
    <property type="protein sequence ID" value="QII82628.1"/>
    <property type="molecule type" value="Genomic_DNA"/>
</dbReference>
<dbReference type="AlphaFoldDB" id="A0A6G7KBI1"/>
<feature type="topological domain" description="Cytoplasmic" evidence="6">
    <location>
        <begin position="25"/>
        <end position="572"/>
    </location>
</feature>
<feature type="transmembrane region" description="Helical" evidence="7">
    <location>
        <begin position="6"/>
        <end position="24"/>
    </location>
</feature>
<dbReference type="Gene3D" id="1.20.58.60">
    <property type="match status" value="1"/>
</dbReference>
<evidence type="ECO:0000256" key="7">
    <source>
        <dbReference type="SAM" id="Phobius"/>
    </source>
</evidence>
<comment type="similarity">
    <text evidence="6">Belongs to the EzrA family.</text>
</comment>
<sequence length="572" mass="67207">MNLLYWLAGIFIIVLIGYGVVYYLNRKQATRIKELDEKKYQMMAIPVADNLYTLKHLNLTGQTKRAYENWQATWQTVTRFQFPEIEATLLSAEQSIQQMNFVNAKKAIDDAEKLLDETNSSVEKINKALEELLESAQKNRKELEDVQERYNVIRKQLLAHSFTFGPSLETLEKNVNYMELDFTKFNSLTNEGDHMEAKEILDRISQDLTLMEGLIKTIPELNKTINEEYEEQIKDLQEGYQRLINDNYVFDKVDIPEKIKDIEAVIKEVKESIKLADVDEAQKKMDKVERQVDDTYAIMEKEMEAKEFIDRHQTNLSRKMDHVIQSNRYVLLEIDRVSQNFFLNQNELARSQDFETQLLKENEALRHYEKVLAEHEIAYSSAKGYFEKLNQKLNEIDKEQSDLVAKLSNLRNREKEAKDAIDLFEMDMRNMKRTLEKQHLPGLPKVYLDLFFAVSDRIEDVSAKLNRVKIDVDEIESLVKMCEEDIEMLENRTQDILDNANLTEYAIQYANRYRHSNPEVEHAISEALSLFQEDYEFEKSLAVMTDILNRVEPGSAKRVENNYLEDKSRKSF</sequence>
<feature type="coiled-coil region" evidence="6">
    <location>
        <begin position="108"/>
        <end position="156"/>
    </location>
</feature>
<protein>
    <recommendedName>
        <fullName evidence="6">Septation ring formation regulator EzrA</fullName>
    </recommendedName>
</protein>
<dbReference type="GO" id="GO:0000917">
    <property type="term" value="P:division septum assembly"/>
    <property type="evidence" value="ECO:0007669"/>
    <property type="project" value="UniProtKB-KW"/>
</dbReference>
<keyword evidence="8" id="KW-0808">Transferase</keyword>
<evidence type="ECO:0000313" key="8">
    <source>
        <dbReference type="EMBL" id="QII82628.1"/>
    </source>
</evidence>
<keyword evidence="6" id="KW-1003">Cell membrane</keyword>
<evidence type="ECO:0000256" key="3">
    <source>
        <dbReference type="ARBA" id="ARBA00023054"/>
    </source>
</evidence>
<feature type="coiled-coil region" evidence="6">
    <location>
        <begin position="386"/>
        <end position="427"/>
    </location>
</feature>
<keyword evidence="6" id="KW-0132">Cell division</keyword>
<keyword evidence="9" id="KW-1185">Reference proteome</keyword>
<evidence type="ECO:0000256" key="4">
    <source>
        <dbReference type="ARBA" id="ARBA00023136"/>
    </source>
</evidence>
<evidence type="ECO:0000256" key="6">
    <source>
        <dbReference type="HAMAP-Rule" id="MF_00728"/>
    </source>
</evidence>
<dbReference type="RefSeq" id="WP_166163214.1">
    <property type="nucleotide sequence ID" value="NZ_CP049740.1"/>
</dbReference>
<dbReference type="GO" id="GO:0005940">
    <property type="term" value="C:septin ring"/>
    <property type="evidence" value="ECO:0007669"/>
    <property type="project" value="InterPro"/>
</dbReference>
<dbReference type="GO" id="GO:0000921">
    <property type="term" value="P:septin ring assembly"/>
    <property type="evidence" value="ECO:0007669"/>
    <property type="project" value="InterPro"/>
</dbReference>
<comment type="function">
    <text evidence="6">Negative regulator of FtsZ ring formation; modulates the frequency and position of FtsZ ring formation. Inhibits FtsZ ring formation at polar sites. Interacts either with FtsZ or with one of its binding partners to promote depolymerization.</text>
</comment>
<accession>A0A6G7KBI1</accession>
<dbReference type="GO" id="GO:0005886">
    <property type="term" value="C:plasma membrane"/>
    <property type="evidence" value="ECO:0007669"/>
    <property type="project" value="UniProtKB-SubCell"/>
</dbReference>
<comment type="subcellular location">
    <subcellularLocation>
        <location evidence="6">Cell membrane</location>
        <topology evidence="6">Single-pass membrane protein</topology>
    </subcellularLocation>
    <text evidence="6">Colocalized with FtsZ to the nascent septal site.</text>
</comment>
<proteinExistence type="inferred from homology"/>
<dbReference type="GO" id="GO:0016301">
    <property type="term" value="F:kinase activity"/>
    <property type="evidence" value="ECO:0007669"/>
    <property type="project" value="UniProtKB-KW"/>
</dbReference>
<keyword evidence="4 6" id="KW-0472">Membrane</keyword>
<evidence type="ECO:0000313" key="9">
    <source>
        <dbReference type="Proteomes" id="UP000501451"/>
    </source>
</evidence>
<feature type="topological domain" description="Extracellular" evidence="6">
    <location>
        <begin position="1"/>
        <end position="5"/>
    </location>
</feature>